<dbReference type="NCBIfam" id="TIGR01397">
    <property type="entry name" value="fliM_switch"/>
    <property type="match status" value="1"/>
</dbReference>
<dbReference type="GO" id="GO:0050918">
    <property type="term" value="P:positive chemotaxis"/>
    <property type="evidence" value="ECO:0007669"/>
    <property type="project" value="TreeGrafter"/>
</dbReference>
<dbReference type="GO" id="GO:0005886">
    <property type="term" value="C:plasma membrane"/>
    <property type="evidence" value="ECO:0007669"/>
    <property type="project" value="UniProtKB-SubCell"/>
</dbReference>
<evidence type="ECO:0000256" key="4">
    <source>
        <dbReference type="ARBA" id="ARBA00021898"/>
    </source>
</evidence>
<dbReference type="GO" id="GO:0009425">
    <property type="term" value="C:bacterial-type flagellum basal body"/>
    <property type="evidence" value="ECO:0007669"/>
    <property type="project" value="UniProtKB-SubCell"/>
</dbReference>
<evidence type="ECO:0000256" key="9">
    <source>
        <dbReference type="ARBA" id="ARBA00023143"/>
    </source>
</evidence>
<reference evidence="14 15" key="1">
    <citation type="submission" date="2017-07" db="EMBL/GenBank/DDBJ databases">
        <title>Leptospira spp. isolated from tropical soils.</title>
        <authorList>
            <person name="Thibeaux R."/>
            <person name="Iraola G."/>
            <person name="Ferres I."/>
            <person name="Bierque E."/>
            <person name="Girault D."/>
            <person name="Soupe-Gilbert M.-E."/>
            <person name="Picardeau M."/>
            <person name="Goarant C."/>
        </authorList>
    </citation>
    <scope>NUCLEOTIDE SEQUENCE [LARGE SCALE GENOMIC DNA]</scope>
    <source>
        <strain evidence="14 15">FH2-C-A2</strain>
    </source>
</reference>
<dbReference type="Proteomes" id="UP001580391">
    <property type="component" value="Unassembled WGS sequence"/>
</dbReference>
<evidence type="ECO:0000256" key="5">
    <source>
        <dbReference type="ARBA" id="ARBA00022475"/>
    </source>
</evidence>
<evidence type="ECO:0000256" key="3">
    <source>
        <dbReference type="ARBA" id="ARBA00011049"/>
    </source>
</evidence>
<dbReference type="PANTHER" id="PTHR30034:SF6">
    <property type="entry name" value="YOP PROTEINS TRANSLOCATION PROTEIN Q"/>
    <property type="match status" value="1"/>
</dbReference>
<dbReference type="GO" id="GO:0003774">
    <property type="term" value="F:cytoskeletal motor activity"/>
    <property type="evidence" value="ECO:0007669"/>
    <property type="project" value="InterPro"/>
</dbReference>
<proteinExistence type="inferred from homology"/>
<dbReference type="RefSeq" id="WP_016544795.1">
    <property type="nucleotide sequence ID" value="NZ_JBHILI010000007.1"/>
</dbReference>
<dbReference type="PANTHER" id="PTHR30034">
    <property type="entry name" value="FLAGELLAR MOTOR SWITCH PROTEIN FLIM"/>
    <property type="match status" value="1"/>
</dbReference>
<protein>
    <recommendedName>
        <fullName evidence="4 11">Flagellar motor switch protein FliM</fullName>
    </recommendedName>
</protein>
<keyword evidence="8" id="KW-0472">Membrane</keyword>
<dbReference type="Pfam" id="PF02154">
    <property type="entry name" value="FliM"/>
    <property type="match status" value="1"/>
</dbReference>
<dbReference type="SUPFAM" id="SSF101801">
    <property type="entry name" value="Surface presentation of antigens (SPOA)"/>
    <property type="match status" value="1"/>
</dbReference>
<dbReference type="EMBL" id="JBHILJ010000006">
    <property type="protein sequence ID" value="MFB5737463.1"/>
    <property type="molecule type" value="Genomic_DNA"/>
</dbReference>
<accession>A0A2M9Z6V6</accession>
<comment type="subcellular location">
    <subcellularLocation>
        <location evidence="1">Bacterial flagellum basal body</location>
    </subcellularLocation>
    <subcellularLocation>
        <location evidence="2">Cell membrane</location>
        <topology evidence="2">Peripheral membrane protein</topology>
    </subcellularLocation>
</comment>
<keyword evidence="7" id="KW-0283">Flagellar rotation</keyword>
<gene>
    <name evidence="13" type="primary">fliM</name>
    <name evidence="13" type="ORF">ACE5IX_13145</name>
    <name evidence="14" type="ORF">CH371_19545</name>
</gene>
<evidence type="ECO:0000256" key="7">
    <source>
        <dbReference type="ARBA" id="ARBA00022779"/>
    </source>
</evidence>
<dbReference type="InterPro" id="IPR036429">
    <property type="entry name" value="SpoA-like_sf"/>
</dbReference>
<feature type="domain" description="Flagellar motor switch protein FliN-like C-terminal" evidence="12">
    <location>
        <begin position="252"/>
        <end position="324"/>
    </location>
</feature>
<keyword evidence="14" id="KW-0969">Cilium</keyword>
<evidence type="ECO:0000313" key="13">
    <source>
        <dbReference type="EMBL" id="MFB5737463.1"/>
    </source>
</evidence>
<evidence type="ECO:0000313" key="15">
    <source>
        <dbReference type="Proteomes" id="UP000231912"/>
    </source>
</evidence>
<keyword evidence="6" id="KW-0145">Chemotaxis</keyword>
<evidence type="ECO:0000256" key="1">
    <source>
        <dbReference type="ARBA" id="ARBA00004117"/>
    </source>
</evidence>
<sequence>MTEILSQDEIDALLNAISSGEVAEDEYSSVGEQKKVKIYDFKRPDKFSKDQIRTLQMMHETFARLATTGLSAQLRALVHVHVAAVDQLTYEEFIRSIPNPTTLAVINMDPLRGSAILEIDPSISFTIIDRLFGGKGETAKISRELSEIEMSVMEGIIVRILGNMREAWSTVIDLRPRLGNIETNPQFAQVVPPNDMVVLINLETKIGEVEGLTNLCIPYITIEPIINKLSAQYWYSSIRKGELDENRAIIQERLDQVQIPVIAEVGSVDISIMDFMNLTVGDVVKLENTTTRSDMLVKVGERKKFKCLPGRVGNRLAIQIGDRVEDIPDELLGSTRSEQEY</sequence>
<evidence type="ECO:0000313" key="14">
    <source>
        <dbReference type="EMBL" id="PJZ64138.1"/>
    </source>
</evidence>
<evidence type="ECO:0000259" key="12">
    <source>
        <dbReference type="Pfam" id="PF01052"/>
    </source>
</evidence>
<dbReference type="InterPro" id="IPR028976">
    <property type="entry name" value="CheC-like_sf"/>
</dbReference>
<dbReference type="CDD" id="cd17908">
    <property type="entry name" value="FliM"/>
    <property type="match status" value="1"/>
</dbReference>
<dbReference type="Proteomes" id="UP000231912">
    <property type="component" value="Unassembled WGS sequence"/>
</dbReference>
<dbReference type="Pfam" id="PF01052">
    <property type="entry name" value="FliMN_C"/>
    <property type="match status" value="1"/>
</dbReference>
<comment type="similarity">
    <text evidence="3">Belongs to the FliM family.</text>
</comment>
<dbReference type="EMBL" id="NPDT01000012">
    <property type="protein sequence ID" value="PJZ64138.1"/>
    <property type="molecule type" value="Genomic_DNA"/>
</dbReference>
<keyword evidence="16" id="KW-1185">Reference proteome</keyword>
<organism evidence="14 15">
    <name type="scientific">Leptospira wolffii</name>
    <dbReference type="NCBI Taxonomy" id="409998"/>
    <lineage>
        <taxon>Bacteria</taxon>
        <taxon>Pseudomonadati</taxon>
        <taxon>Spirochaetota</taxon>
        <taxon>Spirochaetia</taxon>
        <taxon>Leptospirales</taxon>
        <taxon>Leptospiraceae</taxon>
        <taxon>Leptospira</taxon>
    </lineage>
</organism>
<dbReference type="PIRSF" id="PIRSF002888">
    <property type="entry name" value="FliM"/>
    <property type="match status" value="1"/>
</dbReference>
<dbReference type="PRINTS" id="PR00955">
    <property type="entry name" value="FLGMOTORFLIM"/>
</dbReference>
<keyword evidence="5" id="KW-1003">Cell membrane</keyword>
<dbReference type="SUPFAM" id="SSF103039">
    <property type="entry name" value="CheC-like"/>
    <property type="match status" value="1"/>
</dbReference>
<comment type="function">
    <text evidence="10">FliM is one of three proteins (FliG, FliN, FliM) that forms the rotor-mounted switch complex (C ring), located at the base of the basal body. This complex interacts with the CheY and CheZ chemotaxis proteins, in addition to contacting components of the motor that determine the direction of flagellar rotation.</text>
</comment>
<dbReference type="AlphaFoldDB" id="A0A2M9Z6V6"/>
<evidence type="ECO:0000256" key="10">
    <source>
        <dbReference type="ARBA" id="ARBA00025044"/>
    </source>
</evidence>
<name>A0A2M9Z6V6_9LEPT</name>
<dbReference type="InterPro" id="IPR001543">
    <property type="entry name" value="FliN-like_C"/>
</dbReference>
<keyword evidence="14" id="KW-0282">Flagellum</keyword>
<comment type="caution">
    <text evidence="14">The sequence shown here is derived from an EMBL/GenBank/DDBJ whole genome shotgun (WGS) entry which is preliminary data.</text>
</comment>
<evidence type="ECO:0000256" key="2">
    <source>
        <dbReference type="ARBA" id="ARBA00004202"/>
    </source>
</evidence>
<evidence type="ECO:0000256" key="11">
    <source>
        <dbReference type="NCBIfam" id="TIGR01397"/>
    </source>
</evidence>
<dbReference type="GO" id="GO:0071978">
    <property type="term" value="P:bacterial-type flagellum-dependent swarming motility"/>
    <property type="evidence" value="ECO:0007669"/>
    <property type="project" value="TreeGrafter"/>
</dbReference>
<evidence type="ECO:0000313" key="16">
    <source>
        <dbReference type="Proteomes" id="UP001580391"/>
    </source>
</evidence>
<keyword evidence="14" id="KW-0966">Cell projection</keyword>
<evidence type="ECO:0000256" key="6">
    <source>
        <dbReference type="ARBA" id="ARBA00022500"/>
    </source>
</evidence>
<dbReference type="Gene3D" id="2.30.330.10">
    <property type="entry name" value="SpoA-like"/>
    <property type="match status" value="1"/>
</dbReference>
<reference evidence="13 16" key="2">
    <citation type="submission" date="2024-09" db="EMBL/GenBank/DDBJ databases">
        <title>Taxonomic and Genotyping Characterization of Leptospira Strains isolated from Multiple Sources in Colombia highlights the importance of intermediate species.</title>
        <authorList>
            <person name="Torres Higuera L."/>
            <person name="Rojas Tapias D."/>
            <person name="Jimenez Velasquez S."/>
            <person name="Renjifo Ibanez C."/>
        </authorList>
    </citation>
    <scope>NUCLEOTIDE SEQUENCE [LARGE SCALE GENOMIC DNA]</scope>
    <source>
        <strain evidence="13 16">Lep080</strain>
    </source>
</reference>
<dbReference type="Gene3D" id="3.40.1550.10">
    <property type="entry name" value="CheC-like"/>
    <property type="match status" value="1"/>
</dbReference>
<dbReference type="InterPro" id="IPR001689">
    <property type="entry name" value="Flag_FliM"/>
</dbReference>
<keyword evidence="9" id="KW-0975">Bacterial flagellum</keyword>
<evidence type="ECO:0000256" key="8">
    <source>
        <dbReference type="ARBA" id="ARBA00023136"/>
    </source>
</evidence>